<dbReference type="RefSeq" id="WP_252175654.1">
    <property type="nucleotide sequence ID" value="NZ_CP086395.1"/>
</dbReference>
<dbReference type="InterPro" id="IPR046254">
    <property type="entry name" value="DUF6287"/>
</dbReference>
<evidence type="ECO:0000313" key="4">
    <source>
        <dbReference type="EMBL" id="USJ20938.1"/>
    </source>
</evidence>
<feature type="signal peptide" evidence="2">
    <location>
        <begin position="1"/>
        <end position="18"/>
    </location>
</feature>
<dbReference type="KEGG" id="lfo:LMK00_02765"/>
<protein>
    <submittedName>
        <fullName evidence="4">DUF6287 domain-containing protein</fullName>
    </submittedName>
</protein>
<sequence>MKKITLLSILALASFSLASCSSNKQGGEKKTEPKTEEKSKASTKEKDMTASSAVTRESSSFSQSWDVLTLNQKISILIQKASKEFNFSSLTKEEIEQQNLSHEWAMNGTIDKGSILIPTVASNDPYRISTQNNVITIEAGNGMVQQKQFTKEELFNEFYNNDQAQQATNELASKIISVEQLNELIKEKYQVDTFPDQAPAQDLNKEAILAGDFSTLVGTWKNGRGDVLVINSDKSATLNGNPYVVDIPKIDPNYEPYLSMRANSKGAVGGAAIGMFKIGEQNKFGDQSDTSKSRLVITQNSANFPADMYLYRD</sequence>
<evidence type="ECO:0000313" key="5">
    <source>
        <dbReference type="Proteomes" id="UP001056730"/>
    </source>
</evidence>
<feature type="domain" description="DUF6287" evidence="3">
    <location>
        <begin position="201"/>
        <end position="234"/>
    </location>
</feature>
<dbReference type="AlphaFoldDB" id="A0A9Q8Y2N2"/>
<evidence type="ECO:0000259" key="3">
    <source>
        <dbReference type="Pfam" id="PF19804"/>
    </source>
</evidence>
<evidence type="ECO:0000256" key="1">
    <source>
        <dbReference type="SAM" id="MobiDB-lite"/>
    </source>
</evidence>
<name>A0A9Q8Y2N2_9LACT</name>
<dbReference type="Proteomes" id="UP001056730">
    <property type="component" value="Chromosome"/>
</dbReference>
<proteinExistence type="predicted"/>
<feature type="chain" id="PRO_5040218272" evidence="2">
    <location>
        <begin position="19"/>
        <end position="313"/>
    </location>
</feature>
<feature type="compositionally biased region" description="Basic and acidic residues" evidence="1">
    <location>
        <begin position="26"/>
        <end position="48"/>
    </location>
</feature>
<gene>
    <name evidence="4" type="ORF">LMK00_02765</name>
</gene>
<feature type="region of interest" description="Disordered" evidence="1">
    <location>
        <begin position="20"/>
        <end position="55"/>
    </location>
</feature>
<organism evidence="4 5">
    <name type="scientific">Lactococcus formosensis</name>
    <dbReference type="NCBI Taxonomy" id="1281486"/>
    <lineage>
        <taxon>Bacteria</taxon>
        <taxon>Bacillati</taxon>
        <taxon>Bacillota</taxon>
        <taxon>Bacilli</taxon>
        <taxon>Lactobacillales</taxon>
        <taxon>Streptococcaceae</taxon>
        <taxon>Lactococcus</taxon>
    </lineage>
</organism>
<dbReference type="EMBL" id="CP086395">
    <property type="protein sequence ID" value="USJ20938.1"/>
    <property type="molecule type" value="Genomic_DNA"/>
</dbReference>
<dbReference type="PROSITE" id="PS51257">
    <property type="entry name" value="PROKAR_LIPOPROTEIN"/>
    <property type="match status" value="1"/>
</dbReference>
<accession>A0A9Q8Y2N2</accession>
<evidence type="ECO:0000256" key="2">
    <source>
        <dbReference type="SAM" id="SignalP"/>
    </source>
</evidence>
<dbReference type="GeneID" id="89494245"/>
<dbReference type="Pfam" id="PF19804">
    <property type="entry name" value="DUF6287"/>
    <property type="match status" value="1"/>
</dbReference>
<keyword evidence="2" id="KW-0732">Signal</keyword>
<reference evidence="4" key="1">
    <citation type="journal article" date="2022" name="Front. Microbiol.">
        <title>Feed Insects as a Reservoir of Granadaene-Producing Lactococci.</title>
        <authorList>
            <person name="Neuzil-Bunesova V."/>
            <person name="Ramirez Garcia A."/>
            <person name="Modrackova N."/>
            <person name="Makovska M."/>
            <person name="Sabolova M."/>
            <person name="Sproer C."/>
            <person name="Bunk B."/>
            <person name="Blom J."/>
            <person name="Schwab C."/>
        </authorList>
    </citation>
    <scope>NUCLEOTIDE SEQUENCE</scope>
    <source>
        <strain evidence="4">I4/6O</strain>
    </source>
</reference>